<dbReference type="Pfam" id="PF01476">
    <property type="entry name" value="LysM"/>
    <property type="match status" value="1"/>
</dbReference>
<dbReference type="InterPro" id="IPR016047">
    <property type="entry name" value="M23ase_b-sheet_dom"/>
</dbReference>
<gene>
    <name evidence="4" type="ORF">SAMN05216334_14015</name>
</gene>
<dbReference type="GO" id="GO:0032153">
    <property type="term" value="C:cell division site"/>
    <property type="evidence" value="ECO:0007669"/>
    <property type="project" value="TreeGrafter"/>
</dbReference>
<sequence>MTNVAMTRLINTDSCNCIIKLFTFMTRKSKSCTCNFYLLLAAYLFLLGCSTTQPPAPVVDRVKTDSAGAARPVESNNLDHHQFYTVQQGDTLYGIALKNNIDYKKLVEWNEIIDPNSIRPGQKISLSMPISDSQPILFALPQQPITTTIEPGADSSDFATSAANVNTGKLKTSPKALKLPFSEQNVARLQYPENNTSLPAAQPSPVTPVAMANTRIETAPQPETSKSDMLTSHSVAEWIWPTAGKLLSSFSKNSKGVKISGQTGQPILASAAGEVVYSGHGLRGYGNLIIIKHNNTFLSAYAHNSKLLVKEGEAVTKGQKIAEMGNTDTDMTQLHFEIRKHGKPVDPLEYLPNQS</sequence>
<dbReference type="Gene3D" id="3.10.350.10">
    <property type="entry name" value="LysM domain"/>
    <property type="match status" value="1"/>
</dbReference>
<dbReference type="PROSITE" id="PS51782">
    <property type="entry name" value="LYSM"/>
    <property type="match status" value="1"/>
</dbReference>
<dbReference type="PANTHER" id="PTHR21666">
    <property type="entry name" value="PEPTIDASE-RELATED"/>
    <property type="match status" value="1"/>
</dbReference>
<name>A0A1H5Y830_9PROT</name>
<dbReference type="InterPro" id="IPR036779">
    <property type="entry name" value="LysM_dom_sf"/>
</dbReference>
<accession>A0A1H5Y830</accession>
<reference evidence="4 5" key="1">
    <citation type="submission" date="2016-10" db="EMBL/GenBank/DDBJ databases">
        <authorList>
            <person name="de Groot N.N."/>
        </authorList>
    </citation>
    <scope>NUCLEOTIDE SEQUENCE [LARGE SCALE GENOMIC DNA]</scope>
    <source>
        <strain evidence="4 5">Nm13</strain>
    </source>
</reference>
<evidence type="ECO:0000313" key="4">
    <source>
        <dbReference type="EMBL" id="SEG19817.1"/>
    </source>
</evidence>
<dbReference type="InterPro" id="IPR018392">
    <property type="entry name" value="LysM"/>
</dbReference>
<evidence type="ECO:0000256" key="2">
    <source>
        <dbReference type="SAM" id="Phobius"/>
    </source>
</evidence>
<dbReference type="GO" id="GO:0009279">
    <property type="term" value="C:cell outer membrane"/>
    <property type="evidence" value="ECO:0007669"/>
    <property type="project" value="TreeGrafter"/>
</dbReference>
<dbReference type="SUPFAM" id="SSF51261">
    <property type="entry name" value="Duplicated hybrid motif"/>
    <property type="match status" value="1"/>
</dbReference>
<dbReference type="PANTHER" id="PTHR21666:SF263">
    <property type="entry name" value="MUREIN HYDROLASE ACTIVATOR NLPD"/>
    <property type="match status" value="1"/>
</dbReference>
<keyword evidence="2" id="KW-1133">Transmembrane helix</keyword>
<dbReference type="Gene3D" id="2.70.70.10">
    <property type="entry name" value="Glucose Permease (Domain IIA)"/>
    <property type="match status" value="1"/>
</dbReference>
<dbReference type="OrthoDB" id="9795421at2"/>
<keyword evidence="2" id="KW-0472">Membrane</keyword>
<dbReference type="Proteomes" id="UP000236753">
    <property type="component" value="Unassembled WGS sequence"/>
</dbReference>
<dbReference type="GO" id="GO:0004222">
    <property type="term" value="F:metalloendopeptidase activity"/>
    <property type="evidence" value="ECO:0007669"/>
    <property type="project" value="TreeGrafter"/>
</dbReference>
<dbReference type="CDD" id="cd00118">
    <property type="entry name" value="LysM"/>
    <property type="match status" value="1"/>
</dbReference>
<protein>
    <submittedName>
        <fullName evidence="4">Lipoprotein NlpD</fullName>
    </submittedName>
</protein>
<evidence type="ECO:0000313" key="5">
    <source>
        <dbReference type="Proteomes" id="UP000236753"/>
    </source>
</evidence>
<dbReference type="EMBL" id="FNUX01000040">
    <property type="protein sequence ID" value="SEG19817.1"/>
    <property type="molecule type" value="Genomic_DNA"/>
</dbReference>
<keyword evidence="4" id="KW-0449">Lipoprotein</keyword>
<organism evidence="4 5">
    <name type="scientific">Nitrosomonas ureae</name>
    <dbReference type="NCBI Taxonomy" id="44577"/>
    <lineage>
        <taxon>Bacteria</taxon>
        <taxon>Pseudomonadati</taxon>
        <taxon>Pseudomonadota</taxon>
        <taxon>Betaproteobacteria</taxon>
        <taxon>Nitrosomonadales</taxon>
        <taxon>Nitrosomonadaceae</taxon>
        <taxon>Nitrosomonas</taxon>
    </lineage>
</organism>
<keyword evidence="2" id="KW-0812">Transmembrane</keyword>
<dbReference type="CDD" id="cd12797">
    <property type="entry name" value="M23_peptidase"/>
    <property type="match status" value="1"/>
</dbReference>
<evidence type="ECO:0000259" key="3">
    <source>
        <dbReference type="PROSITE" id="PS51782"/>
    </source>
</evidence>
<dbReference type="AlphaFoldDB" id="A0A1H5Y830"/>
<feature type="domain" description="LysM" evidence="3">
    <location>
        <begin position="82"/>
        <end position="126"/>
    </location>
</feature>
<dbReference type="Pfam" id="PF01551">
    <property type="entry name" value="Peptidase_M23"/>
    <property type="match status" value="1"/>
</dbReference>
<dbReference type="SMART" id="SM00257">
    <property type="entry name" value="LysM"/>
    <property type="match status" value="1"/>
</dbReference>
<dbReference type="InterPro" id="IPR050570">
    <property type="entry name" value="Cell_wall_metabolism_enzyme"/>
</dbReference>
<evidence type="ECO:0000256" key="1">
    <source>
        <dbReference type="ARBA" id="ARBA00038420"/>
    </source>
</evidence>
<dbReference type="InterPro" id="IPR011055">
    <property type="entry name" value="Dup_hybrid_motif"/>
</dbReference>
<feature type="transmembrane region" description="Helical" evidence="2">
    <location>
        <begin position="34"/>
        <end position="53"/>
    </location>
</feature>
<comment type="similarity">
    <text evidence="1">Belongs to the E.coli NlpD/Haemophilus LppB family.</text>
</comment>
<proteinExistence type="inferred from homology"/>